<evidence type="ECO:0000313" key="13">
    <source>
        <dbReference type="Ensembl" id="ENSFHEP00000005792.1"/>
    </source>
</evidence>
<organism evidence="13 14">
    <name type="scientific">Fundulus heteroclitus</name>
    <name type="common">Killifish</name>
    <name type="synonym">Mummichog</name>
    <dbReference type="NCBI Taxonomy" id="8078"/>
    <lineage>
        <taxon>Eukaryota</taxon>
        <taxon>Metazoa</taxon>
        <taxon>Chordata</taxon>
        <taxon>Craniata</taxon>
        <taxon>Vertebrata</taxon>
        <taxon>Euteleostomi</taxon>
        <taxon>Actinopterygii</taxon>
        <taxon>Neopterygii</taxon>
        <taxon>Teleostei</taxon>
        <taxon>Neoteleostei</taxon>
        <taxon>Acanthomorphata</taxon>
        <taxon>Ovalentaria</taxon>
        <taxon>Atherinomorphae</taxon>
        <taxon>Cyprinodontiformes</taxon>
        <taxon>Fundulidae</taxon>
        <taxon>Fundulus</taxon>
    </lineage>
</organism>
<dbReference type="Proteomes" id="UP000265000">
    <property type="component" value="Unplaced"/>
</dbReference>
<dbReference type="InterPro" id="IPR013783">
    <property type="entry name" value="Ig-like_fold"/>
</dbReference>
<dbReference type="InterPro" id="IPR053896">
    <property type="entry name" value="BTN3A2-like_Ig-C"/>
</dbReference>
<dbReference type="GeneTree" id="ENSGT01050000244843"/>
<evidence type="ECO:0000256" key="6">
    <source>
        <dbReference type="ARBA" id="ARBA00023157"/>
    </source>
</evidence>
<keyword evidence="14" id="KW-1185">Reference proteome</keyword>
<accession>A0A3Q2P1L1</accession>
<feature type="domain" description="Ig-like" evidence="12">
    <location>
        <begin position="25"/>
        <end position="132"/>
    </location>
</feature>
<keyword evidence="2" id="KW-0812">Transmembrane</keyword>
<dbReference type="GO" id="GO:1903037">
    <property type="term" value="P:regulation of leukocyte cell-cell adhesion"/>
    <property type="evidence" value="ECO:0007669"/>
    <property type="project" value="UniProtKB-ARBA"/>
</dbReference>
<evidence type="ECO:0000256" key="2">
    <source>
        <dbReference type="ARBA" id="ARBA00022692"/>
    </source>
</evidence>
<keyword evidence="5" id="KW-0472">Membrane</keyword>
<keyword evidence="7" id="KW-0325">Glycoprotein</keyword>
<dbReference type="InterPro" id="IPR003599">
    <property type="entry name" value="Ig_sub"/>
</dbReference>
<dbReference type="GO" id="GO:0050852">
    <property type="term" value="P:T cell receptor signaling pathway"/>
    <property type="evidence" value="ECO:0007669"/>
    <property type="project" value="TreeGrafter"/>
</dbReference>
<comment type="similarity">
    <text evidence="9">Belongs to the SKINT family.</text>
</comment>
<dbReference type="GO" id="GO:0001817">
    <property type="term" value="P:regulation of cytokine production"/>
    <property type="evidence" value="ECO:0007669"/>
    <property type="project" value="TreeGrafter"/>
</dbReference>
<evidence type="ECO:0000256" key="5">
    <source>
        <dbReference type="ARBA" id="ARBA00023136"/>
    </source>
</evidence>
<dbReference type="Gene3D" id="2.60.40.10">
    <property type="entry name" value="Immunoglobulins"/>
    <property type="match status" value="2"/>
</dbReference>
<dbReference type="SMART" id="SM00409">
    <property type="entry name" value="IG"/>
    <property type="match status" value="1"/>
</dbReference>
<evidence type="ECO:0000313" key="14">
    <source>
        <dbReference type="Proteomes" id="UP000265000"/>
    </source>
</evidence>
<keyword evidence="3" id="KW-0732">Signal</keyword>
<evidence type="ECO:0000256" key="11">
    <source>
        <dbReference type="SAM" id="MobiDB-lite"/>
    </source>
</evidence>
<dbReference type="InterPro" id="IPR036179">
    <property type="entry name" value="Ig-like_dom_sf"/>
</dbReference>
<keyword evidence="4" id="KW-1133">Transmembrane helix</keyword>
<feature type="region of interest" description="Disordered" evidence="11">
    <location>
        <begin position="334"/>
        <end position="353"/>
    </location>
</feature>
<comment type="subcellular location">
    <subcellularLocation>
        <location evidence="1">Membrane</location>
    </subcellularLocation>
</comment>
<protein>
    <recommendedName>
        <fullName evidence="12">Ig-like domain-containing protein</fullName>
    </recommendedName>
</protein>
<dbReference type="PANTHER" id="PTHR24100:SF151">
    <property type="entry name" value="ICOS LIGAND"/>
    <property type="match status" value="1"/>
</dbReference>
<dbReference type="GO" id="GO:0042110">
    <property type="term" value="P:T cell activation"/>
    <property type="evidence" value="ECO:0007669"/>
    <property type="project" value="UniProtKB-ARBA"/>
</dbReference>
<dbReference type="GO" id="GO:0050863">
    <property type="term" value="P:regulation of T cell activation"/>
    <property type="evidence" value="ECO:0007669"/>
    <property type="project" value="UniProtKB-ARBA"/>
</dbReference>
<dbReference type="PROSITE" id="PS50835">
    <property type="entry name" value="IG_LIKE"/>
    <property type="match status" value="1"/>
</dbReference>
<evidence type="ECO:0000256" key="1">
    <source>
        <dbReference type="ARBA" id="ARBA00004370"/>
    </source>
</evidence>
<evidence type="ECO:0000256" key="7">
    <source>
        <dbReference type="ARBA" id="ARBA00023180"/>
    </source>
</evidence>
<name>A0A3Q2P1L1_FUNHE</name>
<reference evidence="13" key="1">
    <citation type="submission" date="2025-08" db="UniProtKB">
        <authorList>
            <consortium name="Ensembl"/>
        </authorList>
    </citation>
    <scope>IDENTIFICATION</scope>
</reference>
<dbReference type="Pfam" id="PF22705">
    <property type="entry name" value="C2-set_3"/>
    <property type="match status" value="1"/>
</dbReference>
<dbReference type="Pfam" id="PF07686">
    <property type="entry name" value="V-set"/>
    <property type="match status" value="1"/>
</dbReference>
<evidence type="ECO:0000256" key="8">
    <source>
        <dbReference type="ARBA" id="ARBA00023319"/>
    </source>
</evidence>
<dbReference type="InterPro" id="IPR050504">
    <property type="entry name" value="IgSF_BTN/MOG"/>
</dbReference>
<sequence length="418" mass="48532">MKYQENSFPHNNLSLDNSIGRQRHPEIMNALFSGQSEETDLSHTIKAMICEDVVLPCHVEPPGDYSLASVEWGRPDLMPRFVYVWYNQKEYLSDQNKAYRGRTSLFHDKLKDGDVSLKLSNVRHSDNGKYRCYSPRDETEYFVNIHLKIRNLGGLDKSSGGVMLDCSSAGWYPEPEVFWLDGEGSIMSAGPSETIKGPDGLYTVSSSVTVEKRHNNNITSSHTKEFSQGLIFVSLKHNFYFTLLLLSAEMKKLKEKENEEQQQLLKVVKQNLAEKKSSLEEEIKKRIEDKRSIDQEIEALMKMSEELKEQKKHLTDQREEAEKMLEENKKKLKAVDEVENQSGNKKEKKAQQHLKLKGIMTESKHQLLDRIKSHQQIELMTQKLMNRTSDEVTKLKERKQELEKHVEELQKQLREMKT</sequence>
<dbReference type="GO" id="GO:0009897">
    <property type="term" value="C:external side of plasma membrane"/>
    <property type="evidence" value="ECO:0007669"/>
    <property type="project" value="TreeGrafter"/>
</dbReference>
<evidence type="ECO:0000256" key="4">
    <source>
        <dbReference type="ARBA" id="ARBA00022989"/>
    </source>
</evidence>
<dbReference type="InterPro" id="IPR013106">
    <property type="entry name" value="Ig_V-set"/>
</dbReference>
<evidence type="ECO:0000256" key="10">
    <source>
        <dbReference type="SAM" id="Coils"/>
    </source>
</evidence>
<keyword evidence="10" id="KW-0175">Coiled coil</keyword>
<dbReference type="STRING" id="8078.ENSFHEP00000005792"/>
<reference evidence="13" key="2">
    <citation type="submission" date="2025-09" db="UniProtKB">
        <authorList>
            <consortium name="Ensembl"/>
        </authorList>
    </citation>
    <scope>IDENTIFICATION</scope>
</reference>
<dbReference type="FunFam" id="2.60.40.10:FF:000088">
    <property type="entry name" value="Butyrophilin subfamily 1 member A1"/>
    <property type="match status" value="1"/>
</dbReference>
<evidence type="ECO:0000256" key="3">
    <source>
        <dbReference type="ARBA" id="ARBA00022729"/>
    </source>
</evidence>
<keyword evidence="8" id="KW-0393">Immunoglobulin domain</keyword>
<dbReference type="Ensembl" id="ENSFHET00000006588.1">
    <property type="protein sequence ID" value="ENSFHEP00000005792.1"/>
    <property type="gene ID" value="ENSFHEG00000006778.1"/>
</dbReference>
<proteinExistence type="inferred from homology"/>
<dbReference type="FunFam" id="2.60.40.10:FF:000142">
    <property type="entry name" value="V-set domain-containing T-cell activation inhibitor 1"/>
    <property type="match status" value="1"/>
</dbReference>
<evidence type="ECO:0000259" key="12">
    <source>
        <dbReference type="PROSITE" id="PS50835"/>
    </source>
</evidence>
<dbReference type="PANTHER" id="PTHR24100">
    <property type="entry name" value="BUTYROPHILIN"/>
    <property type="match status" value="1"/>
</dbReference>
<evidence type="ECO:0000256" key="9">
    <source>
        <dbReference type="ARBA" id="ARBA00038221"/>
    </source>
</evidence>
<dbReference type="GO" id="GO:0005102">
    <property type="term" value="F:signaling receptor binding"/>
    <property type="evidence" value="ECO:0007669"/>
    <property type="project" value="TreeGrafter"/>
</dbReference>
<dbReference type="SUPFAM" id="SSF48726">
    <property type="entry name" value="Immunoglobulin"/>
    <property type="match status" value="2"/>
</dbReference>
<feature type="coiled-coil region" evidence="10">
    <location>
        <begin position="385"/>
        <end position="415"/>
    </location>
</feature>
<keyword evidence="6" id="KW-1015">Disulfide bond</keyword>
<dbReference type="AlphaFoldDB" id="A0A3Q2P1L1"/>
<dbReference type="InterPro" id="IPR007110">
    <property type="entry name" value="Ig-like_dom"/>
</dbReference>